<feature type="transmembrane region" description="Helical" evidence="8">
    <location>
        <begin position="176"/>
        <end position="196"/>
    </location>
</feature>
<dbReference type="SUPFAM" id="SSF81338">
    <property type="entry name" value="Aquaporin-like"/>
    <property type="match status" value="1"/>
</dbReference>
<dbReference type="GO" id="GO:0015250">
    <property type="term" value="F:water channel activity"/>
    <property type="evidence" value="ECO:0007669"/>
    <property type="project" value="InterPro"/>
</dbReference>
<protein>
    <submittedName>
        <fullName evidence="9">Aquaporin-like</fullName>
    </submittedName>
</protein>
<comment type="subcellular location">
    <subcellularLocation>
        <location evidence="1">Membrane</location>
        <topology evidence="1">Multi-pass membrane protein</topology>
    </subcellularLocation>
</comment>
<keyword evidence="6 8" id="KW-0472">Membrane</keyword>
<gene>
    <name evidence="9" type="ORF">Rsub_05950</name>
</gene>
<dbReference type="InterPro" id="IPR000425">
    <property type="entry name" value="MIP"/>
</dbReference>
<evidence type="ECO:0000256" key="8">
    <source>
        <dbReference type="SAM" id="Phobius"/>
    </source>
</evidence>
<organism evidence="9 10">
    <name type="scientific">Raphidocelis subcapitata</name>
    <dbReference type="NCBI Taxonomy" id="307507"/>
    <lineage>
        <taxon>Eukaryota</taxon>
        <taxon>Viridiplantae</taxon>
        <taxon>Chlorophyta</taxon>
        <taxon>core chlorophytes</taxon>
        <taxon>Chlorophyceae</taxon>
        <taxon>CS clade</taxon>
        <taxon>Sphaeropleales</taxon>
        <taxon>Selenastraceae</taxon>
        <taxon>Raphidocelis</taxon>
    </lineage>
</organism>
<name>A0A2V0P018_9CHLO</name>
<keyword evidence="3 8" id="KW-0812">Transmembrane</keyword>
<dbReference type="PANTHER" id="PTHR46739">
    <property type="entry name" value="AQUAPORIN SIP1-1"/>
    <property type="match status" value="1"/>
</dbReference>
<comment type="caution">
    <text evidence="9">The sequence shown here is derived from an EMBL/GenBank/DDBJ whole genome shotgun (WGS) entry which is preliminary data.</text>
</comment>
<proteinExistence type="inferred from homology"/>
<evidence type="ECO:0000256" key="1">
    <source>
        <dbReference type="ARBA" id="ARBA00004141"/>
    </source>
</evidence>
<dbReference type="Pfam" id="PF00230">
    <property type="entry name" value="MIP"/>
    <property type="match status" value="1"/>
</dbReference>
<sequence length="261" mass="27539">MAPSTMERRAAARRKKARDDSWWQLLLAGDFSMSCIFVALMSLTAEAAEALSGITGIGELPLSIGITVAALLAFGPVCALWGGALFNPVHNIAFIAAGKDTARLNVARMAAQVAGALLGASLAVTMLPEFLKDHFHKIPGGLVEGVPLPVGMACEALLGCVLNLVVLLAMETSNKLVAKVLPICVTIGLVFIGSGYSGPGLNPIMLLSFFIHYSEGKSPFDHFLLYWVAPFAGAFLGGLIWRLTHGPGVGQAKKPAKRRTE</sequence>
<feature type="transmembrane region" description="Helical" evidence="8">
    <location>
        <begin position="148"/>
        <end position="169"/>
    </location>
</feature>
<dbReference type="AlphaFoldDB" id="A0A2V0P018"/>
<dbReference type="Proteomes" id="UP000247498">
    <property type="component" value="Unassembled WGS sequence"/>
</dbReference>
<reference evidence="9 10" key="1">
    <citation type="journal article" date="2018" name="Sci. Rep.">
        <title>Raphidocelis subcapitata (=Pseudokirchneriella subcapitata) provides an insight into genome evolution and environmental adaptations in the Sphaeropleales.</title>
        <authorList>
            <person name="Suzuki S."/>
            <person name="Yamaguchi H."/>
            <person name="Nakajima N."/>
            <person name="Kawachi M."/>
        </authorList>
    </citation>
    <scope>NUCLEOTIDE SEQUENCE [LARGE SCALE GENOMIC DNA]</scope>
    <source>
        <strain evidence="9 10">NIES-35</strain>
    </source>
</reference>
<dbReference type="PANTHER" id="PTHR46739:SF3">
    <property type="entry name" value="AQUAPORIN SIP1-1"/>
    <property type="match status" value="1"/>
</dbReference>
<dbReference type="EMBL" id="BDRX01000039">
    <property type="protein sequence ID" value="GBF93218.1"/>
    <property type="molecule type" value="Genomic_DNA"/>
</dbReference>
<evidence type="ECO:0000256" key="5">
    <source>
        <dbReference type="ARBA" id="ARBA00022989"/>
    </source>
</evidence>
<dbReference type="InParanoid" id="A0A2V0P018"/>
<evidence type="ECO:0000313" key="10">
    <source>
        <dbReference type="Proteomes" id="UP000247498"/>
    </source>
</evidence>
<feature type="transmembrane region" description="Helical" evidence="8">
    <location>
        <begin position="224"/>
        <end position="244"/>
    </location>
</feature>
<dbReference type="OrthoDB" id="3222at2759"/>
<dbReference type="FunCoup" id="A0A2V0P018">
    <property type="interactions" value="455"/>
</dbReference>
<dbReference type="Gene3D" id="1.20.1080.10">
    <property type="entry name" value="Glycerol uptake facilitator protein"/>
    <property type="match status" value="1"/>
</dbReference>
<keyword evidence="2" id="KW-0813">Transport</keyword>
<keyword evidence="10" id="KW-1185">Reference proteome</keyword>
<dbReference type="InterPro" id="IPR023271">
    <property type="entry name" value="Aquaporin-like"/>
</dbReference>
<dbReference type="InterPro" id="IPR044222">
    <property type="entry name" value="SIP1-1/2-like"/>
</dbReference>
<feature type="transmembrane region" description="Helical" evidence="8">
    <location>
        <begin position="106"/>
        <end position="128"/>
    </location>
</feature>
<feature type="transmembrane region" description="Helical" evidence="8">
    <location>
        <begin position="62"/>
        <end position="86"/>
    </location>
</feature>
<dbReference type="STRING" id="307507.A0A2V0P018"/>
<comment type="similarity">
    <text evidence="7">Belongs to the MIP/aquaporin (TC 1.A.8) family. SIP (TC 1.A.8.10) subfamily.</text>
</comment>
<keyword evidence="4" id="KW-0677">Repeat</keyword>
<evidence type="ECO:0000256" key="2">
    <source>
        <dbReference type="ARBA" id="ARBA00022448"/>
    </source>
</evidence>
<feature type="transmembrane region" description="Helical" evidence="8">
    <location>
        <begin position="21"/>
        <end position="42"/>
    </location>
</feature>
<evidence type="ECO:0000313" key="9">
    <source>
        <dbReference type="EMBL" id="GBF93218.1"/>
    </source>
</evidence>
<evidence type="ECO:0000256" key="4">
    <source>
        <dbReference type="ARBA" id="ARBA00022737"/>
    </source>
</evidence>
<evidence type="ECO:0000256" key="7">
    <source>
        <dbReference type="ARBA" id="ARBA00024030"/>
    </source>
</evidence>
<dbReference type="GO" id="GO:0016020">
    <property type="term" value="C:membrane"/>
    <property type="evidence" value="ECO:0007669"/>
    <property type="project" value="UniProtKB-SubCell"/>
</dbReference>
<evidence type="ECO:0000256" key="6">
    <source>
        <dbReference type="ARBA" id="ARBA00023136"/>
    </source>
</evidence>
<accession>A0A2V0P018</accession>
<evidence type="ECO:0000256" key="3">
    <source>
        <dbReference type="ARBA" id="ARBA00022692"/>
    </source>
</evidence>
<keyword evidence="5 8" id="KW-1133">Transmembrane helix</keyword>